<evidence type="ECO:0000313" key="4">
    <source>
        <dbReference type="EMBL" id="AWW42074.1"/>
    </source>
</evidence>
<evidence type="ECO:0000313" key="3">
    <source>
        <dbReference type="EMBL" id="AWW35365.1"/>
    </source>
</evidence>
<keyword evidence="5" id="KW-1185">Reference proteome</keyword>
<dbReference type="SUPFAM" id="SSF55874">
    <property type="entry name" value="ATPase domain of HSP90 chaperone/DNA topoisomerase II/histidine kinase"/>
    <property type="match status" value="1"/>
</dbReference>
<evidence type="ECO:0000313" key="5">
    <source>
        <dbReference type="Proteomes" id="UP000249616"/>
    </source>
</evidence>
<dbReference type="GO" id="GO:0005524">
    <property type="term" value="F:ATP binding"/>
    <property type="evidence" value="ECO:0007669"/>
    <property type="project" value="UniProtKB-KW"/>
</dbReference>
<dbReference type="CDD" id="cd16936">
    <property type="entry name" value="HATPase_RsbW-like"/>
    <property type="match status" value="1"/>
</dbReference>
<dbReference type="InterPro" id="IPR036890">
    <property type="entry name" value="HATPase_C_sf"/>
</dbReference>
<name>A0A2Z4JA68_9ACTN</name>
<keyword evidence="4" id="KW-0067">ATP-binding</keyword>
<dbReference type="Gene3D" id="3.30.565.10">
    <property type="entry name" value="Histidine kinase-like ATPase, C-terminal domain"/>
    <property type="match status" value="1"/>
</dbReference>
<accession>A0A2Z4JA68</accession>
<proteinExistence type="predicted"/>
<feature type="domain" description="Histidine kinase/HSP90-like ATPase" evidence="2">
    <location>
        <begin position="25"/>
        <end position="120"/>
    </location>
</feature>
<organism evidence="4 5">
    <name type="scientific">Streptomyces cadmiisoli</name>
    <dbReference type="NCBI Taxonomy" id="2184053"/>
    <lineage>
        <taxon>Bacteria</taxon>
        <taxon>Bacillati</taxon>
        <taxon>Actinomycetota</taxon>
        <taxon>Actinomycetes</taxon>
        <taxon>Kitasatosporales</taxon>
        <taxon>Streptomycetaceae</taxon>
        <taxon>Streptomyces</taxon>
        <taxon>Streptomyces aurantiacus group</taxon>
    </lineage>
</organism>
<dbReference type="Pfam" id="PF13581">
    <property type="entry name" value="HATPase_c_2"/>
    <property type="match status" value="1"/>
</dbReference>
<dbReference type="GO" id="GO:0004674">
    <property type="term" value="F:protein serine/threonine kinase activity"/>
    <property type="evidence" value="ECO:0007669"/>
    <property type="project" value="UniProtKB-KW"/>
</dbReference>
<dbReference type="InterPro" id="IPR003594">
    <property type="entry name" value="HATPase_dom"/>
</dbReference>
<keyword evidence="4" id="KW-0547">Nucleotide-binding</keyword>
<dbReference type="PANTHER" id="PTHR35526">
    <property type="entry name" value="ANTI-SIGMA-F FACTOR RSBW-RELATED"/>
    <property type="match status" value="1"/>
</dbReference>
<dbReference type="Proteomes" id="UP000249616">
    <property type="component" value="Chromosome"/>
</dbReference>
<reference evidence="4 5" key="1">
    <citation type="journal article" date="2019" name="Int. J. Syst. Evol. Microbiol.">
        <title>Streptomyces cadmiisoli sp. nov., a novel actinomycete isolated from cadmium-contaminated soil.</title>
        <authorList>
            <person name="Li K."/>
            <person name="Tang X."/>
            <person name="Zhao J."/>
            <person name="Guo Y."/>
            <person name="Tang Y."/>
            <person name="Gao J."/>
        </authorList>
    </citation>
    <scope>NUCLEOTIDE SEQUENCE [LARGE SCALE GENOMIC DNA]</scope>
    <source>
        <strain evidence="4 5">ZFG47</strain>
    </source>
</reference>
<sequence>MTTMTAPRPRMKGYPGYRLTADRAPKTAKEARLLARVAMAVWGLEDDAETAALVMSEFVANTVRHAHGPRIILTVSRPACDRVYLAVTDRSPDRHPQLRTPDEDAGHGRGLLLVDDLANRWGFDLLRSRRSGELSAKRVWAELKLVRRSPL</sequence>
<evidence type="ECO:0000256" key="1">
    <source>
        <dbReference type="ARBA" id="ARBA00022527"/>
    </source>
</evidence>
<dbReference type="EMBL" id="CP030073">
    <property type="protein sequence ID" value="AWW35365.1"/>
    <property type="molecule type" value="Genomic_DNA"/>
</dbReference>
<dbReference type="KEGG" id="scad:DN051_00500"/>
<dbReference type="InterPro" id="IPR050267">
    <property type="entry name" value="Anti-sigma-factor_SerPK"/>
</dbReference>
<protein>
    <submittedName>
        <fullName evidence="4">ATP-binding protein</fullName>
    </submittedName>
</protein>
<gene>
    <name evidence="3" type="ORF">DN051_00500</name>
    <name evidence="4" type="ORF">DN051_40310</name>
</gene>
<keyword evidence="1" id="KW-0723">Serine/threonine-protein kinase</keyword>
<dbReference type="PANTHER" id="PTHR35526:SF3">
    <property type="entry name" value="ANTI-SIGMA-F FACTOR RSBW"/>
    <property type="match status" value="1"/>
</dbReference>
<dbReference type="EMBL" id="CP030073">
    <property type="protein sequence ID" value="AWW42074.1"/>
    <property type="molecule type" value="Genomic_DNA"/>
</dbReference>
<dbReference type="RefSeq" id="WP_112437559.1">
    <property type="nucleotide sequence ID" value="NZ_CP030073.1"/>
</dbReference>
<keyword evidence="1" id="KW-0418">Kinase</keyword>
<keyword evidence="1" id="KW-0808">Transferase</keyword>
<dbReference type="KEGG" id="scad:DN051_40310"/>
<dbReference type="AlphaFoldDB" id="A0A2Z4JA68"/>
<evidence type="ECO:0000259" key="2">
    <source>
        <dbReference type="Pfam" id="PF13581"/>
    </source>
</evidence>